<keyword evidence="4" id="KW-1185">Reference proteome</keyword>
<dbReference type="EMBL" id="CAJZAF010000004">
    <property type="protein sequence ID" value="CAG9167041.1"/>
    <property type="molecule type" value="Genomic_DNA"/>
</dbReference>
<organism evidence="3 4">
    <name type="scientific">Cupriavidus pinatubonensis</name>
    <dbReference type="NCBI Taxonomy" id="248026"/>
    <lineage>
        <taxon>Bacteria</taxon>
        <taxon>Pseudomonadati</taxon>
        <taxon>Pseudomonadota</taxon>
        <taxon>Betaproteobacteria</taxon>
        <taxon>Burkholderiales</taxon>
        <taxon>Burkholderiaceae</taxon>
        <taxon>Cupriavidus</taxon>
    </lineage>
</organism>
<dbReference type="Gene3D" id="1.20.80.10">
    <property type="match status" value="1"/>
</dbReference>
<comment type="caution">
    <text evidence="3">The sequence shown here is derived from an EMBL/GenBank/DDBJ whole genome shotgun (WGS) entry which is preliminary data.</text>
</comment>
<protein>
    <recommendedName>
        <fullName evidence="2">ACB domain-containing protein</fullName>
    </recommendedName>
</protein>
<feature type="domain" description="ACB" evidence="2">
    <location>
        <begin position="4"/>
        <end position="89"/>
    </location>
</feature>
<evidence type="ECO:0000259" key="2">
    <source>
        <dbReference type="PROSITE" id="PS51228"/>
    </source>
</evidence>
<dbReference type="Proteomes" id="UP000701702">
    <property type="component" value="Unassembled WGS sequence"/>
</dbReference>
<evidence type="ECO:0000256" key="1">
    <source>
        <dbReference type="ARBA" id="ARBA00023121"/>
    </source>
</evidence>
<reference evidence="3 4" key="1">
    <citation type="submission" date="2021-08" db="EMBL/GenBank/DDBJ databases">
        <authorList>
            <person name="Peeters C."/>
        </authorList>
    </citation>
    <scope>NUCLEOTIDE SEQUENCE [LARGE SCALE GENOMIC DNA]</scope>
    <source>
        <strain evidence="3 4">LMG 23994</strain>
    </source>
</reference>
<gene>
    <name evidence="3" type="ORF">LMG23994_01081</name>
</gene>
<dbReference type="InterPro" id="IPR014352">
    <property type="entry name" value="FERM/acyl-CoA-bd_prot_sf"/>
</dbReference>
<dbReference type="PRINTS" id="PR00689">
    <property type="entry name" value="ACOABINDINGP"/>
</dbReference>
<evidence type="ECO:0000313" key="3">
    <source>
        <dbReference type="EMBL" id="CAG9167041.1"/>
    </source>
</evidence>
<dbReference type="InterPro" id="IPR035984">
    <property type="entry name" value="Acyl-CoA-binding_sf"/>
</dbReference>
<dbReference type="Pfam" id="PF00887">
    <property type="entry name" value="ACBP"/>
    <property type="match status" value="1"/>
</dbReference>
<dbReference type="InterPro" id="IPR000582">
    <property type="entry name" value="Acyl-CoA-binding_protein"/>
</dbReference>
<dbReference type="PANTHER" id="PTHR23310:SF62">
    <property type="entry name" value="ACYL-COA BINDING PROTEIN 1, ISOFORM A"/>
    <property type="match status" value="1"/>
</dbReference>
<proteinExistence type="predicted"/>
<keyword evidence="1" id="KW-0446">Lipid-binding</keyword>
<dbReference type="SUPFAM" id="SSF47027">
    <property type="entry name" value="Acyl-CoA binding protein"/>
    <property type="match status" value="1"/>
</dbReference>
<evidence type="ECO:0000313" key="4">
    <source>
        <dbReference type="Proteomes" id="UP000701702"/>
    </source>
</evidence>
<accession>A0ABN7Y3R8</accession>
<dbReference type="PANTHER" id="PTHR23310">
    <property type="entry name" value="ACYL-COA-BINDING PROTEIN, ACBP"/>
    <property type="match status" value="1"/>
</dbReference>
<dbReference type="PROSITE" id="PS51228">
    <property type="entry name" value="ACB_2"/>
    <property type="match status" value="1"/>
</dbReference>
<dbReference type="RefSeq" id="WP_224000443.1">
    <property type="nucleotide sequence ID" value="NZ_CAJZAF010000004.1"/>
</dbReference>
<sequence length="89" mass="9975">MSDLQARFEQAQIDVKQLSERPSNMTLLRLYALFKQGSEGDAHGDKPGMMDFVGRYKFEAWEALKGTARDAAMESYIALVEDLRSGATN</sequence>
<name>A0ABN7Y3R8_9BURK</name>